<dbReference type="PANTHER" id="PTHR24341">
    <property type="entry name" value="HOMEOBOX PROTEIN ENGRAILED"/>
    <property type="match status" value="1"/>
</dbReference>
<protein>
    <recommendedName>
        <fullName evidence="8">Homeobox protein engrailed-like</fullName>
    </recommendedName>
</protein>
<dbReference type="InterPro" id="IPR020479">
    <property type="entry name" value="HD_metazoa"/>
</dbReference>
<dbReference type="FunFam" id="1.10.10.60:FF:000189">
    <property type="entry name" value="Homeobox protein engrailed-like"/>
    <property type="match status" value="1"/>
</dbReference>
<dbReference type="PROSITE" id="PS00027">
    <property type="entry name" value="HOMEOBOX_1"/>
    <property type="match status" value="1"/>
</dbReference>
<dbReference type="GO" id="GO:0009653">
    <property type="term" value="P:anatomical structure morphogenesis"/>
    <property type="evidence" value="ECO:0007669"/>
    <property type="project" value="UniProtKB-ARBA"/>
</dbReference>
<evidence type="ECO:0000256" key="2">
    <source>
        <dbReference type="ARBA" id="ARBA00022473"/>
    </source>
</evidence>
<feature type="DNA-binding region" description="Homeobox" evidence="6">
    <location>
        <begin position="371"/>
        <end position="430"/>
    </location>
</feature>
<dbReference type="PRINTS" id="PR00026">
    <property type="entry name" value="ENGRAILED"/>
</dbReference>
<dbReference type="InterPro" id="IPR019549">
    <property type="entry name" value="Homeobox-engrailed_C-terminal"/>
</dbReference>
<feature type="domain" description="Homeobox" evidence="10">
    <location>
        <begin position="369"/>
        <end position="429"/>
    </location>
</feature>
<dbReference type="InterPro" id="IPR001356">
    <property type="entry name" value="HD"/>
</dbReference>
<dbReference type="Gene3D" id="1.10.10.60">
    <property type="entry name" value="Homeodomain-like"/>
    <property type="match status" value="1"/>
</dbReference>
<dbReference type="InterPro" id="IPR050720">
    <property type="entry name" value="Engrailed_Homeobox_TFs"/>
</dbReference>
<feature type="region of interest" description="Disordered" evidence="9">
    <location>
        <begin position="1"/>
        <end position="104"/>
    </location>
</feature>
<sequence length="471" mass="53206">MALEDRSSPSSASSPGPTAASDRPGADGNAVSASPPAEEKSVKCSESPTFDISRKIKVEPETEGEGFAQKTNGAARIWRKISEEDASRSPSPERKKRYSPGYEQSELIHRYSSYSIERFVNSPTNPPEINGQYSDGVSPHNVPHEILSLPQYIKAQKNLANGQKSARSQENGRVEKSEENVESRGNENRIKFSVDDILKPDFGAKYIQKHSEIWNPLKRTVTPIIRTSDELRKPRITQNRTSRSFDIARLTESETVRTFDERASPDEFPKRRNSQQQDGAVDGCKLQERRRTTETVPEQQSRLLSEANKESPTRIPLTSPAASSSSEGDQSLGGKGTELWPAWVYCTRYSDRPSSGPRSRRIKRKDKKPEEKRPRTAFSGDQLSRLKHEFAENRYLTERRRQDLARELGLNEAQIKIWFQNKRAKMKKARGEKNPLALQLMAQGLYNHSTIPVDEDEYLEEMAMANRTGAA</sequence>
<feature type="compositionally biased region" description="Basic and acidic residues" evidence="9">
    <location>
        <begin position="80"/>
        <end position="93"/>
    </location>
</feature>
<gene>
    <name evidence="11" type="ORF">PYX00_010012</name>
</gene>
<keyword evidence="2" id="KW-0217">Developmental protein</keyword>
<reference evidence="11" key="1">
    <citation type="journal article" date="2024" name="Gigascience">
        <title>Chromosome-level genome of the poultry shaft louse Menopon gallinae provides insight into the host-switching and adaptive evolution of parasitic lice.</title>
        <authorList>
            <person name="Xu Y."/>
            <person name="Ma L."/>
            <person name="Liu S."/>
            <person name="Liang Y."/>
            <person name="Liu Q."/>
            <person name="He Z."/>
            <person name="Tian L."/>
            <person name="Duan Y."/>
            <person name="Cai W."/>
            <person name="Li H."/>
            <person name="Song F."/>
        </authorList>
    </citation>
    <scope>NUCLEOTIDE SEQUENCE</scope>
    <source>
        <strain evidence="11">Cailab_2023a</strain>
    </source>
</reference>
<evidence type="ECO:0000256" key="8">
    <source>
        <dbReference type="RuleBase" id="RU510713"/>
    </source>
</evidence>
<keyword evidence="3 6" id="KW-0238">DNA-binding</keyword>
<feature type="compositionally biased region" description="Polar residues" evidence="9">
    <location>
        <begin position="158"/>
        <end position="169"/>
    </location>
</feature>
<dbReference type="GO" id="GO:0005634">
    <property type="term" value="C:nucleus"/>
    <property type="evidence" value="ECO:0007669"/>
    <property type="project" value="UniProtKB-SubCell"/>
</dbReference>
<evidence type="ECO:0000256" key="9">
    <source>
        <dbReference type="SAM" id="MobiDB-lite"/>
    </source>
</evidence>
<dbReference type="PROSITE" id="PS00033">
    <property type="entry name" value="ENGRAILED"/>
    <property type="match status" value="1"/>
</dbReference>
<feature type="region of interest" description="Disordered" evidence="9">
    <location>
        <begin position="158"/>
        <end position="189"/>
    </location>
</feature>
<evidence type="ECO:0000256" key="4">
    <source>
        <dbReference type="ARBA" id="ARBA00023155"/>
    </source>
</evidence>
<feature type="compositionally biased region" description="Basic and acidic residues" evidence="9">
    <location>
        <begin position="170"/>
        <end position="189"/>
    </location>
</feature>
<dbReference type="Pfam" id="PF00046">
    <property type="entry name" value="Homeodomain"/>
    <property type="match status" value="1"/>
</dbReference>
<evidence type="ECO:0000313" key="11">
    <source>
        <dbReference type="EMBL" id="KAL0267861.1"/>
    </source>
</evidence>
<dbReference type="Pfam" id="PF10525">
    <property type="entry name" value="Engrail_1_C_sig"/>
    <property type="match status" value="1"/>
</dbReference>
<feature type="compositionally biased region" description="Polar residues" evidence="9">
    <location>
        <begin position="294"/>
        <end position="303"/>
    </location>
</feature>
<dbReference type="InterPro" id="IPR000047">
    <property type="entry name" value="HTH_motif"/>
</dbReference>
<feature type="compositionally biased region" description="Polar residues" evidence="9">
    <location>
        <begin position="320"/>
        <end position="329"/>
    </location>
</feature>
<dbReference type="InterPro" id="IPR009057">
    <property type="entry name" value="Homeodomain-like_sf"/>
</dbReference>
<dbReference type="PRINTS" id="PR00031">
    <property type="entry name" value="HTHREPRESSR"/>
</dbReference>
<feature type="region of interest" description="Disordered" evidence="9">
    <location>
        <begin position="256"/>
        <end position="334"/>
    </location>
</feature>
<feature type="compositionally biased region" description="Basic and acidic residues" evidence="9">
    <location>
        <begin position="256"/>
        <end position="270"/>
    </location>
</feature>
<feature type="region of interest" description="Disordered" evidence="9">
    <location>
        <begin position="122"/>
        <end position="142"/>
    </location>
</feature>
<evidence type="ECO:0000256" key="6">
    <source>
        <dbReference type="PROSITE-ProRule" id="PRU00108"/>
    </source>
</evidence>
<dbReference type="InterPro" id="IPR000747">
    <property type="entry name" value="HD_engrailed"/>
</dbReference>
<comment type="subcellular location">
    <subcellularLocation>
        <location evidence="1 6 7">Nucleus</location>
    </subcellularLocation>
</comment>
<dbReference type="PROSITE" id="PS50071">
    <property type="entry name" value="HOMEOBOX_2"/>
    <property type="match status" value="1"/>
</dbReference>
<evidence type="ECO:0000256" key="1">
    <source>
        <dbReference type="ARBA" id="ARBA00004123"/>
    </source>
</evidence>
<proteinExistence type="inferred from homology"/>
<dbReference type="SMART" id="SM00389">
    <property type="entry name" value="HOX"/>
    <property type="match status" value="1"/>
</dbReference>
<evidence type="ECO:0000256" key="7">
    <source>
        <dbReference type="RuleBase" id="RU000682"/>
    </source>
</evidence>
<feature type="compositionally biased region" description="Low complexity" evidence="9">
    <location>
        <begin position="8"/>
        <end position="21"/>
    </location>
</feature>
<dbReference type="CDD" id="cd00086">
    <property type="entry name" value="homeodomain"/>
    <property type="match status" value="1"/>
</dbReference>
<comment type="caution">
    <text evidence="11">The sequence shown here is derived from an EMBL/GenBank/DDBJ whole genome shotgun (WGS) entry which is preliminary data.</text>
</comment>
<dbReference type="AlphaFoldDB" id="A0AAW2HDT6"/>
<accession>A0AAW2HDT6</accession>
<dbReference type="GO" id="GO:0000978">
    <property type="term" value="F:RNA polymerase II cis-regulatory region sequence-specific DNA binding"/>
    <property type="evidence" value="ECO:0007669"/>
    <property type="project" value="TreeGrafter"/>
</dbReference>
<organism evidence="11">
    <name type="scientific">Menopon gallinae</name>
    <name type="common">poultry shaft louse</name>
    <dbReference type="NCBI Taxonomy" id="328185"/>
    <lineage>
        <taxon>Eukaryota</taxon>
        <taxon>Metazoa</taxon>
        <taxon>Ecdysozoa</taxon>
        <taxon>Arthropoda</taxon>
        <taxon>Hexapoda</taxon>
        <taxon>Insecta</taxon>
        <taxon>Pterygota</taxon>
        <taxon>Neoptera</taxon>
        <taxon>Paraneoptera</taxon>
        <taxon>Psocodea</taxon>
        <taxon>Troctomorpha</taxon>
        <taxon>Phthiraptera</taxon>
        <taxon>Amblycera</taxon>
        <taxon>Menoponidae</taxon>
        <taxon>Menopon</taxon>
    </lineage>
</organism>
<dbReference type="SUPFAM" id="SSF46689">
    <property type="entry name" value="Homeodomain-like"/>
    <property type="match status" value="1"/>
</dbReference>
<dbReference type="PANTHER" id="PTHR24341:SF6">
    <property type="entry name" value="HOMEOBOX PROTEIN INVECTED"/>
    <property type="match status" value="1"/>
</dbReference>
<dbReference type="EMBL" id="JARGDH010000005">
    <property type="protein sequence ID" value="KAL0267861.1"/>
    <property type="molecule type" value="Genomic_DNA"/>
</dbReference>
<dbReference type="GO" id="GO:0000981">
    <property type="term" value="F:DNA-binding transcription factor activity, RNA polymerase II-specific"/>
    <property type="evidence" value="ECO:0007669"/>
    <property type="project" value="InterPro"/>
</dbReference>
<comment type="similarity">
    <text evidence="8">Belongs to the Engrailed homeobox family.</text>
</comment>
<dbReference type="GO" id="GO:0030182">
    <property type="term" value="P:neuron differentiation"/>
    <property type="evidence" value="ECO:0007669"/>
    <property type="project" value="TreeGrafter"/>
</dbReference>
<dbReference type="InterPro" id="IPR019737">
    <property type="entry name" value="Homeobox-engrailed_CS"/>
</dbReference>
<dbReference type="InterPro" id="IPR017970">
    <property type="entry name" value="Homeobox_CS"/>
</dbReference>
<dbReference type="PRINTS" id="PR00024">
    <property type="entry name" value="HOMEOBOX"/>
</dbReference>
<keyword evidence="5 6" id="KW-0539">Nucleus</keyword>
<keyword evidence="4 6" id="KW-0371">Homeobox</keyword>
<evidence type="ECO:0000259" key="10">
    <source>
        <dbReference type="PROSITE" id="PS50071"/>
    </source>
</evidence>
<name>A0AAW2HDT6_9NEOP</name>
<feature type="region of interest" description="Disordered" evidence="9">
    <location>
        <begin position="351"/>
        <end position="379"/>
    </location>
</feature>
<evidence type="ECO:0000256" key="5">
    <source>
        <dbReference type="ARBA" id="ARBA00023242"/>
    </source>
</evidence>
<evidence type="ECO:0000256" key="3">
    <source>
        <dbReference type="ARBA" id="ARBA00023125"/>
    </source>
</evidence>